<evidence type="ECO:0000313" key="1">
    <source>
        <dbReference type="EMBL" id="RML78194.1"/>
    </source>
</evidence>
<comment type="caution">
    <text evidence="1">The sequence shown here is derived from an EMBL/GenBank/DDBJ whole genome shotgun (WGS) entry which is preliminary data.</text>
</comment>
<protein>
    <submittedName>
        <fullName evidence="1">Uncharacterized protein</fullName>
    </submittedName>
</protein>
<evidence type="ECO:0000313" key="2">
    <source>
        <dbReference type="Proteomes" id="UP000282378"/>
    </source>
</evidence>
<name>A0A3M2YQ77_PSEYM</name>
<dbReference type="Proteomes" id="UP000282378">
    <property type="component" value="Unassembled WGS sequence"/>
</dbReference>
<organism evidence="1 2">
    <name type="scientific">Pseudomonas syringae pv. maculicola</name>
    <dbReference type="NCBI Taxonomy" id="59511"/>
    <lineage>
        <taxon>Bacteria</taxon>
        <taxon>Pseudomonadati</taxon>
        <taxon>Pseudomonadota</taxon>
        <taxon>Gammaproteobacteria</taxon>
        <taxon>Pseudomonadales</taxon>
        <taxon>Pseudomonadaceae</taxon>
        <taxon>Pseudomonas</taxon>
    </lineage>
</organism>
<dbReference type="AlphaFoldDB" id="A0A3M2YQ77"/>
<sequence>MRPAKRLRLVNVQMNSQHFVQLQRLHPSTSSLACGEMRLTHNCTKAYVLA</sequence>
<proteinExistence type="predicted"/>
<accession>A0A3M2YQ77</accession>
<dbReference type="EMBL" id="RBNL01002190">
    <property type="protein sequence ID" value="RML78194.1"/>
    <property type="molecule type" value="Genomic_DNA"/>
</dbReference>
<reference evidence="1 2" key="1">
    <citation type="submission" date="2018-08" db="EMBL/GenBank/DDBJ databases">
        <title>Recombination of ecologically and evolutionarily significant loci maintains genetic cohesion in the Pseudomonas syringae species complex.</title>
        <authorList>
            <person name="Dillon M."/>
            <person name="Thakur S."/>
            <person name="Almeida R.N.D."/>
            <person name="Weir B.S."/>
            <person name="Guttman D.S."/>
        </authorList>
    </citation>
    <scope>NUCLEOTIDE SEQUENCE [LARGE SCALE GENOMIC DNA]</scope>
    <source>
        <strain evidence="1 2">88_10</strain>
    </source>
</reference>
<gene>
    <name evidence="1" type="ORF">APX70_200381</name>
</gene>